<accession>A0A6J5QGQ4</accession>
<sequence>MAMLDTLIGAGSSIVGGVLGATAGGSDTKGATTNTAPWKTQQPYLKTGFNSAAGLYGQYMDAPWYQGQMYAGMNGMQQGAANNAANYAMGQGMDLSQGMINDSQQNLAQNGNFLNNANRLANFNPADPTQQNVQNAGQYANNPYLNGAIDAASRDVTRNLTEDVLPGINRQAAGAGNTNSSRTGVAEGIALRGAQDRLGDISSTIRADAYNSGLNLSEQGRQANMQGMLSGQSTGLDAQNIAVGRGMDLRNQGMQGSVNMLDLMGRAGDKYQQDQQGYNDANYQSWQGQYNQPWDLLSRYMGAVGGTNWGSQTTSATQGSPMGAVKGALGGATAGLGLYKDFSNIMNTGGQSPSFAQNQQYQA</sequence>
<evidence type="ECO:0000313" key="2">
    <source>
        <dbReference type="EMBL" id="CAB4182772.1"/>
    </source>
</evidence>
<protein>
    <submittedName>
        <fullName evidence="2">Uncharacterized protein</fullName>
    </submittedName>
</protein>
<organism evidence="2">
    <name type="scientific">uncultured Caudovirales phage</name>
    <dbReference type="NCBI Taxonomy" id="2100421"/>
    <lineage>
        <taxon>Viruses</taxon>
        <taxon>Duplodnaviria</taxon>
        <taxon>Heunggongvirae</taxon>
        <taxon>Uroviricota</taxon>
        <taxon>Caudoviricetes</taxon>
        <taxon>Peduoviridae</taxon>
        <taxon>Maltschvirus</taxon>
        <taxon>Maltschvirus maltsch</taxon>
    </lineage>
</organism>
<dbReference type="EMBL" id="LR797040">
    <property type="protein sequence ID" value="CAB4182772.1"/>
    <property type="molecule type" value="Genomic_DNA"/>
</dbReference>
<proteinExistence type="predicted"/>
<gene>
    <name evidence="2" type="ORF">UFOVP1087_22</name>
    <name evidence="3" type="ORF">UFOVP1534_24</name>
    <name evidence="1" type="ORF">UFOVP910_37</name>
</gene>
<evidence type="ECO:0000313" key="3">
    <source>
        <dbReference type="EMBL" id="CAB5228216.1"/>
    </source>
</evidence>
<dbReference type="EMBL" id="LR796849">
    <property type="protein sequence ID" value="CAB4170143.1"/>
    <property type="molecule type" value="Genomic_DNA"/>
</dbReference>
<name>A0A6J5QGQ4_9CAUD</name>
<evidence type="ECO:0000313" key="1">
    <source>
        <dbReference type="EMBL" id="CAB4170143.1"/>
    </source>
</evidence>
<reference evidence="2" key="1">
    <citation type="submission" date="2020-05" db="EMBL/GenBank/DDBJ databases">
        <authorList>
            <person name="Chiriac C."/>
            <person name="Salcher M."/>
            <person name="Ghai R."/>
            <person name="Kavagutti S V."/>
        </authorList>
    </citation>
    <scope>NUCLEOTIDE SEQUENCE</scope>
</reference>
<dbReference type="EMBL" id="LR798386">
    <property type="protein sequence ID" value="CAB5228216.1"/>
    <property type="molecule type" value="Genomic_DNA"/>
</dbReference>